<dbReference type="HOGENOM" id="CLU_119287_0_0_0"/>
<name>Q027R7_SOLUE</name>
<dbReference type="InterPro" id="IPR021708">
    <property type="entry name" value="DUF3291"/>
</dbReference>
<dbReference type="Pfam" id="PF11695">
    <property type="entry name" value="DUF3291"/>
    <property type="match status" value="1"/>
</dbReference>
<sequence length="155" mass="17734">MSHHLAQVNIGRILHPIDDPRMSGFVNQLAPINALADASPGFVWRLQSSSGNATDVVYSEDPFVLVNMSVWESLESLRDYTYSPRHIGVFRDRAHWFEKMDKPNYCLWWIPAGHTPTVPEARERLEHYQIHGATPYSFWFSQPFPAPCAEPAVIK</sequence>
<proteinExistence type="predicted"/>
<reference evidence="2" key="1">
    <citation type="submission" date="2006-10" db="EMBL/GenBank/DDBJ databases">
        <title>Complete sequence of Solibacter usitatus Ellin6076.</title>
        <authorList>
            <consortium name="US DOE Joint Genome Institute"/>
            <person name="Copeland A."/>
            <person name="Lucas S."/>
            <person name="Lapidus A."/>
            <person name="Barry K."/>
            <person name="Detter J.C."/>
            <person name="Glavina del Rio T."/>
            <person name="Hammon N."/>
            <person name="Israni S."/>
            <person name="Dalin E."/>
            <person name="Tice H."/>
            <person name="Pitluck S."/>
            <person name="Thompson L.S."/>
            <person name="Brettin T."/>
            <person name="Bruce D."/>
            <person name="Han C."/>
            <person name="Tapia R."/>
            <person name="Gilna P."/>
            <person name="Schmutz J."/>
            <person name="Larimer F."/>
            <person name="Land M."/>
            <person name="Hauser L."/>
            <person name="Kyrpides N."/>
            <person name="Mikhailova N."/>
            <person name="Janssen P.H."/>
            <person name="Kuske C.R."/>
            <person name="Richardson P."/>
        </authorList>
    </citation>
    <scope>NUCLEOTIDE SEQUENCE</scope>
    <source>
        <strain evidence="2">Ellin6076</strain>
    </source>
</reference>
<dbReference type="InParanoid" id="Q027R7"/>
<dbReference type="eggNOG" id="COG2329">
    <property type="taxonomic scope" value="Bacteria"/>
</dbReference>
<gene>
    <name evidence="2" type="ordered locus">Acid_1750</name>
</gene>
<evidence type="ECO:0000259" key="1">
    <source>
        <dbReference type="Pfam" id="PF11695"/>
    </source>
</evidence>
<accession>Q027R7</accession>
<dbReference type="OrthoDB" id="2376237at2"/>
<dbReference type="EMBL" id="CP000473">
    <property type="protein sequence ID" value="ABJ82740.1"/>
    <property type="molecule type" value="Genomic_DNA"/>
</dbReference>
<feature type="domain" description="DUF3291" evidence="1">
    <location>
        <begin position="5"/>
        <end position="142"/>
    </location>
</feature>
<organism evidence="2">
    <name type="scientific">Solibacter usitatus (strain Ellin6076)</name>
    <dbReference type="NCBI Taxonomy" id="234267"/>
    <lineage>
        <taxon>Bacteria</taxon>
        <taxon>Pseudomonadati</taxon>
        <taxon>Acidobacteriota</taxon>
        <taxon>Terriglobia</taxon>
        <taxon>Bryobacterales</taxon>
        <taxon>Solibacteraceae</taxon>
        <taxon>Candidatus Solibacter</taxon>
    </lineage>
</organism>
<dbReference type="InterPro" id="IPR011008">
    <property type="entry name" value="Dimeric_a/b-barrel"/>
</dbReference>
<evidence type="ECO:0000313" key="2">
    <source>
        <dbReference type="EMBL" id="ABJ82740.1"/>
    </source>
</evidence>
<dbReference type="KEGG" id="sus:Acid_1750"/>
<dbReference type="AlphaFoldDB" id="Q027R7"/>
<protein>
    <recommendedName>
        <fullName evidence="1">DUF3291 domain-containing protein</fullName>
    </recommendedName>
</protein>
<dbReference type="STRING" id="234267.Acid_1750"/>
<dbReference type="SUPFAM" id="SSF54909">
    <property type="entry name" value="Dimeric alpha+beta barrel"/>
    <property type="match status" value="1"/>
</dbReference>